<dbReference type="Pfam" id="PF14391">
    <property type="entry name" value="DUF4421"/>
    <property type="match status" value="1"/>
</dbReference>
<protein>
    <submittedName>
        <fullName evidence="1">Uncharacterized protein</fullName>
    </submittedName>
</protein>
<dbReference type="Proteomes" id="UP000820818">
    <property type="component" value="Unassembled WGS sequence"/>
</dbReference>
<proteinExistence type="predicted"/>
<reference evidence="1" key="1">
    <citation type="submission" date="2022-05" db="EMBL/GenBank/DDBJ databases">
        <title>A multi-omics perspective on studying reproductive biology in Daphnia sinensis.</title>
        <authorList>
            <person name="Jia J."/>
        </authorList>
    </citation>
    <scope>NUCLEOTIDE SEQUENCE</scope>
    <source>
        <strain evidence="1">WSL</strain>
    </source>
</reference>
<dbReference type="InterPro" id="IPR025535">
    <property type="entry name" value="DUF4421"/>
</dbReference>
<dbReference type="AlphaFoldDB" id="A0AAD5KDM0"/>
<keyword evidence="2" id="KW-1185">Reference proteome</keyword>
<name>A0AAD5KDM0_9CRUS</name>
<evidence type="ECO:0000313" key="1">
    <source>
        <dbReference type="EMBL" id="KAI9549379.1"/>
    </source>
</evidence>
<sequence length="326" mass="37689">MDSAKIFIMYYKEGVILPLDDWYEPLFCGQFPRKNELPFLKDDIGEHISDKNEFYKSWHRVLAGNVLYANNMFILKNDRYDEFMSWWFTMLFAFEKEADLDSYQDYQRRILGKYTDFVLSNPREGKNIRYIPSSGVNVGIGVTYQKFTINLGFPIDIFNPSRQKDFPDLLDLQSHIYTTKWMIDFFGQFYTGYTIPESSKTDYSMLREDMKVRKLGILAGYILKGEQISLQAASQQSAIQKRSAFSPLVGFEAYRVLVKGDSLIFPMEENIETNFIRSDYFHFGPNAGLVGSLVFGKGFFITGALIANLGAGYSRWDKQKKPVSGK</sequence>
<accession>A0AAD5KDM0</accession>
<comment type="caution">
    <text evidence="1">The sequence shown here is derived from an EMBL/GenBank/DDBJ whole genome shotgun (WGS) entry which is preliminary data.</text>
</comment>
<dbReference type="EMBL" id="WJBH02000308">
    <property type="protein sequence ID" value="KAI9549379.1"/>
    <property type="molecule type" value="Genomic_DNA"/>
</dbReference>
<evidence type="ECO:0000313" key="2">
    <source>
        <dbReference type="Proteomes" id="UP000820818"/>
    </source>
</evidence>
<organism evidence="1 2">
    <name type="scientific">Daphnia sinensis</name>
    <dbReference type="NCBI Taxonomy" id="1820382"/>
    <lineage>
        <taxon>Eukaryota</taxon>
        <taxon>Metazoa</taxon>
        <taxon>Ecdysozoa</taxon>
        <taxon>Arthropoda</taxon>
        <taxon>Crustacea</taxon>
        <taxon>Branchiopoda</taxon>
        <taxon>Diplostraca</taxon>
        <taxon>Cladocera</taxon>
        <taxon>Anomopoda</taxon>
        <taxon>Daphniidae</taxon>
        <taxon>Daphnia</taxon>
        <taxon>Daphnia similis group</taxon>
    </lineage>
</organism>
<gene>
    <name evidence="1" type="ORF">GHT06_003745</name>
</gene>